<evidence type="ECO:0000313" key="2">
    <source>
        <dbReference type="Proteomes" id="UP000031532"/>
    </source>
</evidence>
<keyword evidence="2" id="KW-1185">Reference proteome</keyword>
<dbReference type="RefSeq" id="WP_158265984.1">
    <property type="nucleotide sequence ID" value="NZ_JTJC03000006.1"/>
</dbReference>
<dbReference type="AlphaFoldDB" id="A0A9X5E886"/>
<sequence>MDKKAQHQKTQPVTNNAIADSKDFNFDLWANAVRKQMLSVLQEKTQH</sequence>
<dbReference type="EMBL" id="JTJC03000006">
    <property type="protein sequence ID" value="NHC37120.1"/>
    <property type="molecule type" value="Genomic_DNA"/>
</dbReference>
<accession>A0A9X5E886</accession>
<protein>
    <submittedName>
        <fullName evidence="1">Uncharacterized protein</fullName>
    </submittedName>
</protein>
<reference evidence="1 2" key="1">
    <citation type="journal article" date="2015" name="Genome Announc.">
        <title>Draft Genome Sequence of the Terrestrial Cyanobacterium Scytonema millei VB511283, Isolated from Eastern India.</title>
        <authorList>
            <person name="Sen D."/>
            <person name="Chandrababunaidu M.M."/>
            <person name="Singh D."/>
            <person name="Sanghi N."/>
            <person name="Ghorai A."/>
            <person name="Mishra G.P."/>
            <person name="Madduluri M."/>
            <person name="Adhikary S.P."/>
            <person name="Tripathy S."/>
        </authorList>
    </citation>
    <scope>NUCLEOTIDE SEQUENCE [LARGE SCALE GENOMIC DNA]</scope>
    <source>
        <strain evidence="1 2">VB511283</strain>
    </source>
</reference>
<evidence type="ECO:0000313" key="1">
    <source>
        <dbReference type="EMBL" id="NHC37120.1"/>
    </source>
</evidence>
<name>A0A9X5E886_9CYAN</name>
<organism evidence="1 2">
    <name type="scientific">Scytonema millei VB511283</name>
    <dbReference type="NCBI Taxonomy" id="1245923"/>
    <lineage>
        <taxon>Bacteria</taxon>
        <taxon>Bacillati</taxon>
        <taxon>Cyanobacteriota</taxon>
        <taxon>Cyanophyceae</taxon>
        <taxon>Nostocales</taxon>
        <taxon>Scytonemataceae</taxon>
        <taxon>Scytonema</taxon>
    </lineage>
</organism>
<gene>
    <name evidence="1" type="ORF">QH73_0021195</name>
</gene>
<proteinExistence type="predicted"/>
<comment type="caution">
    <text evidence="1">The sequence shown here is derived from an EMBL/GenBank/DDBJ whole genome shotgun (WGS) entry which is preliminary data.</text>
</comment>
<dbReference type="Proteomes" id="UP000031532">
    <property type="component" value="Unassembled WGS sequence"/>
</dbReference>